<keyword evidence="6 7" id="KW-0472">Membrane</keyword>
<keyword evidence="3" id="KW-1003">Cell membrane</keyword>
<comment type="caution">
    <text evidence="9">The sequence shown here is derived from an EMBL/GenBank/DDBJ whole genome shotgun (WGS) entry which is preliminary data.</text>
</comment>
<keyword evidence="2 7" id="KW-0813">Transport</keyword>
<dbReference type="InterPro" id="IPR000515">
    <property type="entry name" value="MetI-like"/>
</dbReference>
<evidence type="ECO:0000256" key="6">
    <source>
        <dbReference type="ARBA" id="ARBA00023136"/>
    </source>
</evidence>
<evidence type="ECO:0000256" key="1">
    <source>
        <dbReference type="ARBA" id="ARBA00004651"/>
    </source>
</evidence>
<dbReference type="Pfam" id="PF00528">
    <property type="entry name" value="BPD_transp_1"/>
    <property type="match status" value="1"/>
</dbReference>
<evidence type="ECO:0000256" key="3">
    <source>
        <dbReference type="ARBA" id="ARBA00022475"/>
    </source>
</evidence>
<dbReference type="SUPFAM" id="SSF161098">
    <property type="entry name" value="MetI-like"/>
    <property type="match status" value="1"/>
</dbReference>
<comment type="subcellular location">
    <subcellularLocation>
        <location evidence="1 7">Cell membrane</location>
        <topology evidence="1 7">Multi-pass membrane protein</topology>
    </subcellularLocation>
</comment>
<keyword evidence="5 7" id="KW-1133">Transmembrane helix</keyword>
<evidence type="ECO:0000256" key="5">
    <source>
        <dbReference type="ARBA" id="ARBA00022989"/>
    </source>
</evidence>
<reference evidence="10" key="1">
    <citation type="journal article" date="2019" name="Int. J. Syst. Evol. Microbiol.">
        <title>The Global Catalogue of Microorganisms (GCM) 10K type strain sequencing project: providing services to taxonomists for standard genome sequencing and annotation.</title>
        <authorList>
            <consortium name="The Broad Institute Genomics Platform"/>
            <consortium name="The Broad Institute Genome Sequencing Center for Infectious Disease"/>
            <person name="Wu L."/>
            <person name="Ma J."/>
        </authorList>
    </citation>
    <scope>NUCLEOTIDE SEQUENCE [LARGE SCALE GENOMIC DNA]</scope>
    <source>
        <strain evidence="10">CCM 8980</strain>
    </source>
</reference>
<feature type="transmembrane region" description="Helical" evidence="7">
    <location>
        <begin position="12"/>
        <end position="35"/>
    </location>
</feature>
<feature type="transmembrane region" description="Helical" evidence="7">
    <location>
        <begin position="189"/>
        <end position="212"/>
    </location>
</feature>
<name>A0ABW4CHM7_9LACO</name>
<dbReference type="PANTHER" id="PTHR30151:SF25">
    <property type="entry name" value="TAURINE TRANSPORT SYSTEM PERMEASE PROTEIN TAUC"/>
    <property type="match status" value="1"/>
</dbReference>
<keyword evidence="4 7" id="KW-0812">Transmembrane</keyword>
<protein>
    <submittedName>
        <fullName evidence="9">ABC transporter permease subunit</fullName>
    </submittedName>
</protein>
<feature type="domain" description="ABC transmembrane type-1" evidence="8">
    <location>
        <begin position="63"/>
        <end position="243"/>
    </location>
</feature>
<accession>A0ABW4CHM7</accession>
<gene>
    <name evidence="9" type="ORF">ACFQ4P_08800</name>
</gene>
<feature type="transmembrane region" description="Helical" evidence="7">
    <location>
        <begin position="130"/>
        <end position="151"/>
    </location>
</feature>
<dbReference type="RefSeq" id="WP_203637106.1">
    <property type="nucleotide sequence ID" value="NZ_BOLS01000010.1"/>
</dbReference>
<proteinExistence type="inferred from homology"/>
<sequence length="257" mass="28317">MSHKRSEIRITGAVWLCLLVLWILVTNTGLVSSILIPSPQAVWRTFVGVLIHGYNGIPFWQHLGITLWRLFAALLLAILTAVPIGLGSGVSPKIYAAVDSLIQFYRPIPPLAYYTLLILWFGIGEGSKILLLYLAAFAPIYLACVEGVHHLNNEYLLSARSLGAGKWTTFRYVTLPGALPDIFTGIRTAMGVSFSTLVAAEMVAATSGIGWMVIDASKYLKSSVMFLGIFILGGLGLLLDWFLRVLERHIVFWKGHE</sequence>
<organism evidence="9 10">
    <name type="scientific">Lacticaseibacillus mingshuiensis</name>
    <dbReference type="NCBI Taxonomy" id="2799574"/>
    <lineage>
        <taxon>Bacteria</taxon>
        <taxon>Bacillati</taxon>
        <taxon>Bacillota</taxon>
        <taxon>Bacilli</taxon>
        <taxon>Lactobacillales</taxon>
        <taxon>Lactobacillaceae</taxon>
        <taxon>Lacticaseibacillus</taxon>
    </lineage>
</organism>
<feature type="transmembrane region" description="Helical" evidence="7">
    <location>
        <begin position="67"/>
        <end position="84"/>
    </location>
</feature>
<dbReference type="EMBL" id="JBHTOC010000012">
    <property type="protein sequence ID" value="MFD1430345.1"/>
    <property type="molecule type" value="Genomic_DNA"/>
</dbReference>
<evidence type="ECO:0000256" key="4">
    <source>
        <dbReference type="ARBA" id="ARBA00022692"/>
    </source>
</evidence>
<evidence type="ECO:0000256" key="2">
    <source>
        <dbReference type="ARBA" id="ARBA00022448"/>
    </source>
</evidence>
<evidence type="ECO:0000313" key="10">
    <source>
        <dbReference type="Proteomes" id="UP001597196"/>
    </source>
</evidence>
<evidence type="ECO:0000259" key="8">
    <source>
        <dbReference type="PROSITE" id="PS50928"/>
    </source>
</evidence>
<evidence type="ECO:0000256" key="7">
    <source>
        <dbReference type="RuleBase" id="RU363032"/>
    </source>
</evidence>
<dbReference type="PANTHER" id="PTHR30151">
    <property type="entry name" value="ALKANE SULFONATE ABC TRANSPORTER-RELATED, MEMBRANE SUBUNIT"/>
    <property type="match status" value="1"/>
</dbReference>
<dbReference type="Gene3D" id="1.10.3720.10">
    <property type="entry name" value="MetI-like"/>
    <property type="match status" value="1"/>
</dbReference>
<comment type="similarity">
    <text evidence="7">Belongs to the binding-protein-dependent transport system permease family.</text>
</comment>
<dbReference type="CDD" id="cd06261">
    <property type="entry name" value="TM_PBP2"/>
    <property type="match status" value="1"/>
</dbReference>
<dbReference type="Proteomes" id="UP001597196">
    <property type="component" value="Unassembled WGS sequence"/>
</dbReference>
<evidence type="ECO:0000313" key="9">
    <source>
        <dbReference type="EMBL" id="MFD1430345.1"/>
    </source>
</evidence>
<keyword evidence="10" id="KW-1185">Reference proteome</keyword>
<dbReference type="PROSITE" id="PS50928">
    <property type="entry name" value="ABC_TM1"/>
    <property type="match status" value="1"/>
</dbReference>
<dbReference type="InterPro" id="IPR035906">
    <property type="entry name" value="MetI-like_sf"/>
</dbReference>
<feature type="transmembrane region" description="Helical" evidence="7">
    <location>
        <begin position="104"/>
        <end position="123"/>
    </location>
</feature>
<feature type="transmembrane region" description="Helical" evidence="7">
    <location>
        <begin position="224"/>
        <end position="243"/>
    </location>
</feature>